<comment type="catalytic activity">
    <reaction evidence="1 13">
        <text>[(1-&gt;4)-alpha-D-glucosyl](n) + phosphate = [(1-&gt;4)-alpha-D-glucosyl](n-1) + alpha-D-glucose 1-phosphate</text>
        <dbReference type="Rhea" id="RHEA:41732"/>
        <dbReference type="Rhea" id="RHEA-COMP:9584"/>
        <dbReference type="Rhea" id="RHEA-COMP:9586"/>
        <dbReference type="ChEBI" id="CHEBI:15444"/>
        <dbReference type="ChEBI" id="CHEBI:43474"/>
        <dbReference type="ChEBI" id="CHEBI:58601"/>
        <dbReference type="EC" id="2.4.1.1"/>
    </reaction>
</comment>
<reference evidence="14 15" key="1">
    <citation type="submission" date="2017-04" db="EMBL/GenBank/DDBJ databases">
        <authorList>
            <person name="Afonso C.L."/>
            <person name="Miller P.J."/>
            <person name="Scott M.A."/>
            <person name="Spackman E."/>
            <person name="Goraichik I."/>
            <person name="Dimitrov K.M."/>
            <person name="Suarez D.L."/>
            <person name="Swayne D.E."/>
        </authorList>
    </citation>
    <scope>NUCLEOTIDE SEQUENCE [LARGE SCALE GENOMIC DNA]</scope>
    <source>
        <strain evidence="14 15">USBA 355</strain>
    </source>
</reference>
<keyword evidence="5" id="KW-0963">Cytoplasm</keyword>
<dbReference type="NCBIfam" id="TIGR02093">
    <property type="entry name" value="P_ylase"/>
    <property type="match status" value="1"/>
</dbReference>
<dbReference type="AlphaFoldDB" id="A0A1Y6BC14"/>
<comment type="similarity">
    <text evidence="4 13">Belongs to the glycogen phosphorylase family.</text>
</comment>
<comment type="function">
    <text evidence="11">Phosphorylase is an important allosteric enzyme in carbohydrate metabolism. Enzymes from different sources differ in their regulatory mechanisms and in their natural substrates. However, all known phosphorylases share catalytic and structural properties.</text>
</comment>
<dbReference type="PIRSF" id="PIRSF000460">
    <property type="entry name" value="Pprylas_GlgP"/>
    <property type="match status" value="1"/>
</dbReference>
<dbReference type="InterPro" id="IPR011833">
    <property type="entry name" value="Glycg_phsphrylas"/>
</dbReference>
<protein>
    <recommendedName>
        <fullName evidence="13">Alpha-1,4 glucan phosphorylase</fullName>
        <ecNumber evidence="13">2.4.1.1</ecNumber>
    </recommendedName>
</protein>
<evidence type="ECO:0000313" key="15">
    <source>
        <dbReference type="Proteomes" id="UP000192917"/>
    </source>
</evidence>
<dbReference type="PANTHER" id="PTHR11468:SF3">
    <property type="entry name" value="GLYCOGEN PHOSPHORYLASE, LIVER FORM"/>
    <property type="match status" value="1"/>
</dbReference>
<evidence type="ECO:0000256" key="6">
    <source>
        <dbReference type="ARBA" id="ARBA00022533"/>
    </source>
</evidence>
<keyword evidence="6" id="KW-0021">Allosteric enzyme</keyword>
<evidence type="ECO:0000256" key="3">
    <source>
        <dbReference type="ARBA" id="ARBA00004496"/>
    </source>
</evidence>
<dbReference type="Proteomes" id="UP000192917">
    <property type="component" value="Unassembled WGS sequence"/>
</dbReference>
<evidence type="ECO:0000256" key="1">
    <source>
        <dbReference type="ARBA" id="ARBA00001275"/>
    </source>
</evidence>
<dbReference type="CDD" id="cd04300">
    <property type="entry name" value="GT35_Glycogen_Phosphorylase"/>
    <property type="match status" value="1"/>
</dbReference>
<evidence type="ECO:0000256" key="5">
    <source>
        <dbReference type="ARBA" id="ARBA00022490"/>
    </source>
</evidence>
<comment type="subcellular location">
    <subcellularLocation>
        <location evidence="3">Cytoplasm</location>
    </subcellularLocation>
</comment>
<sequence length="810" mass="89110">MTERLPTALGLAQRIEQHLTFSLGKAPATASTRDWRLALSRAVRDAVVVPWLAAEQRTQETGHKRVYYLSMEFLVGRLLQNAVANLGLEEAARAALAGLGADYETVVLDEPDAALGNGGLGRLAICFLDSLASLAIPAYGYGIRYAHGLFRQRFRGGWQVEEPETWLNEGYAWEFERPDASLPIGFGGRIAGRVGDRAAWAPDETVLAAAFDTPVPGWRGRWANTLRLWSARPLRAFDLAAFNRGDFVGAAAPEVLAETISRVLYPDDSTPQGRELRLKQEYFFTAASIRDILRRHLAEHGDLASLPDKVAIQLNDTHPAIAGPELVRLLVDEHRLAFHEAWQTARGCLSYTNHTLLPEALERWPAELLGRVLPRHLEIVERIDAKHRAALAAAGRRAAEELRIVAPSGDLGGEVRMGDLAFVMARRVNGVSALHTALMRRTVFRELEAAHPGRIVNQTNGVTPRRWLHGCNPPLRRLLTEAIGEAWVDDLERLEELVPLVEDAGFRAAFAAAKQANKERLAGYLSARCGVTVDPGALFDVQIKRIHEYKRQLLNILETAALANALRRDPGADWTPRVKIFGGKAAPGYADAKLIIKLINDVAASINGDPALRGRLQVVFPENYNVSMAEVMIPAADLSEQVSTAGMEASGTGNMKLMLNGALTVGTLDGANVEIGERVGPENIYVFGLDAEGAARHLPFHDGAAAIAATPPLAEVVAQIESGFFSPDDPRRYDRLVEKLRRDDRYLVTADFAAYFETQRRIDRDFRTADAWTRRAALNTAKGGWFSSDRTIRGYAREMWQVEPALQTGS</sequence>
<dbReference type="PROSITE" id="PS00102">
    <property type="entry name" value="PHOSPHORYLASE"/>
    <property type="match status" value="1"/>
</dbReference>
<keyword evidence="9 12" id="KW-0663">Pyridoxal phosphate</keyword>
<dbReference type="SUPFAM" id="SSF53756">
    <property type="entry name" value="UDP-Glycosyltransferase/glycogen phosphorylase"/>
    <property type="match status" value="1"/>
</dbReference>
<dbReference type="EC" id="2.4.1.1" evidence="13"/>
<evidence type="ECO:0000256" key="13">
    <source>
        <dbReference type="RuleBase" id="RU000587"/>
    </source>
</evidence>
<comment type="function">
    <text evidence="13">Allosteric enzyme that catalyzes the rate-limiting step in glycogen catabolism, the phosphorolytic cleavage of glycogen to produce glucose-1-phosphate, and plays a central role in maintaining cellular and organismal glucose homeostasis.</text>
</comment>
<evidence type="ECO:0000256" key="8">
    <source>
        <dbReference type="ARBA" id="ARBA00022679"/>
    </source>
</evidence>
<evidence type="ECO:0000313" key="14">
    <source>
        <dbReference type="EMBL" id="SME97035.1"/>
    </source>
</evidence>
<feature type="modified residue" description="N6-(pyridoxal phosphate)lysine" evidence="12">
    <location>
        <position position="656"/>
    </location>
</feature>
<proteinExistence type="inferred from homology"/>
<evidence type="ECO:0000256" key="7">
    <source>
        <dbReference type="ARBA" id="ARBA00022676"/>
    </source>
</evidence>
<name>A0A1Y6BC14_9PROT</name>
<dbReference type="FunFam" id="3.40.50.2000:FF:000153">
    <property type="entry name" value="Alpha-1,4 glucan phosphorylase"/>
    <property type="match status" value="1"/>
</dbReference>
<dbReference type="RefSeq" id="WP_085121129.1">
    <property type="nucleotide sequence ID" value="NZ_FWZX01000002.1"/>
</dbReference>
<dbReference type="Gene3D" id="3.40.50.2000">
    <property type="entry name" value="Glycogen Phosphorylase B"/>
    <property type="match status" value="2"/>
</dbReference>
<evidence type="ECO:0000256" key="2">
    <source>
        <dbReference type="ARBA" id="ARBA00001933"/>
    </source>
</evidence>
<dbReference type="PANTHER" id="PTHR11468">
    <property type="entry name" value="GLYCOGEN PHOSPHORYLASE"/>
    <property type="match status" value="1"/>
</dbReference>
<dbReference type="GO" id="GO:0008184">
    <property type="term" value="F:glycogen phosphorylase activity"/>
    <property type="evidence" value="ECO:0007669"/>
    <property type="project" value="InterPro"/>
</dbReference>
<dbReference type="GO" id="GO:0005980">
    <property type="term" value="P:glycogen catabolic process"/>
    <property type="evidence" value="ECO:0007669"/>
    <property type="project" value="UniProtKB-ARBA"/>
</dbReference>
<dbReference type="InterPro" id="IPR000811">
    <property type="entry name" value="Glyco_trans_35"/>
</dbReference>
<dbReference type="EMBL" id="FWZX01000002">
    <property type="protein sequence ID" value="SME97035.1"/>
    <property type="molecule type" value="Genomic_DNA"/>
</dbReference>
<organism evidence="14 15">
    <name type="scientific">Tistlia consotensis USBA 355</name>
    <dbReference type="NCBI Taxonomy" id="560819"/>
    <lineage>
        <taxon>Bacteria</taxon>
        <taxon>Pseudomonadati</taxon>
        <taxon>Pseudomonadota</taxon>
        <taxon>Alphaproteobacteria</taxon>
        <taxon>Rhodospirillales</taxon>
        <taxon>Rhodovibrionaceae</taxon>
        <taxon>Tistlia</taxon>
    </lineage>
</organism>
<keyword evidence="15" id="KW-1185">Reference proteome</keyword>
<comment type="cofactor">
    <cofactor evidence="2 13">
        <name>pyridoxal 5'-phosphate</name>
        <dbReference type="ChEBI" id="CHEBI:597326"/>
    </cofactor>
</comment>
<evidence type="ECO:0000256" key="12">
    <source>
        <dbReference type="PIRSR" id="PIRSR000460-1"/>
    </source>
</evidence>
<dbReference type="Pfam" id="PF00343">
    <property type="entry name" value="Phosphorylase"/>
    <property type="match status" value="1"/>
</dbReference>
<keyword evidence="7 13" id="KW-0328">Glycosyltransferase</keyword>
<dbReference type="InterPro" id="IPR035090">
    <property type="entry name" value="Pyridoxal_P_attach_site"/>
</dbReference>
<dbReference type="GO" id="GO:0005737">
    <property type="term" value="C:cytoplasm"/>
    <property type="evidence" value="ECO:0007669"/>
    <property type="project" value="UniProtKB-SubCell"/>
</dbReference>
<evidence type="ECO:0000256" key="9">
    <source>
        <dbReference type="ARBA" id="ARBA00022898"/>
    </source>
</evidence>
<dbReference type="GO" id="GO:0030170">
    <property type="term" value="F:pyridoxal phosphate binding"/>
    <property type="evidence" value="ECO:0007669"/>
    <property type="project" value="InterPro"/>
</dbReference>
<evidence type="ECO:0000256" key="11">
    <source>
        <dbReference type="ARBA" id="ARBA00025174"/>
    </source>
</evidence>
<evidence type="ECO:0000256" key="4">
    <source>
        <dbReference type="ARBA" id="ARBA00006047"/>
    </source>
</evidence>
<keyword evidence="8 13" id="KW-0808">Transferase</keyword>
<gene>
    <name evidence="14" type="ORF">SAMN05428998_10245</name>
</gene>
<keyword evidence="10 13" id="KW-0119">Carbohydrate metabolism</keyword>
<dbReference type="STRING" id="560819.SAMN05428998_10245"/>
<accession>A0A1Y6BC14</accession>
<evidence type="ECO:0000256" key="10">
    <source>
        <dbReference type="ARBA" id="ARBA00023277"/>
    </source>
</evidence>
<dbReference type="FunFam" id="3.40.50.2000:FF:000003">
    <property type="entry name" value="Alpha-1,4 glucan phosphorylase"/>
    <property type="match status" value="1"/>
</dbReference>